<dbReference type="AlphaFoldDB" id="A0A0E0HZ81"/>
<sequence>MWKIRCYSVREVHEEFYIDEKAFNMNGLYIRKGYQRFGPLAGTNNIEVQPKVTGVAAHMWKIRCYSVREVHEEFYIDEKAFNMNGLYIRKDILCGQTGWHAGKNNGDERRLCTAWLDGVILSYGPSWFQDKKEKIQFGLGLGQPGHIWTKTLVSLSSGVRFGRVSTRWKANFMVHVVDRAKVTNSFWFHRKSRNKLTVLQRRN</sequence>
<dbReference type="Gramene" id="ONIVA07G08960.1">
    <property type="protein sequence ID" value="ONIVA07G08960.1"/>
    <property type="gene ID" value="ONIVA07G08960"/>
</dbReference>
<keyword evidence="2" id="KW-1185">Reference proteome</keyword>
<evidence type="ECO:0000313" key="1">
    <source>
        <dbReference type="EnsemblPlants" id="ONIVA07G08960.1"/>
    </source>
</evidence>
<accession>A0A0E0HZ81</accession>
<dbReference type="EnsemblPlants" id="ONIVA07G08960.1">
    <property type="protein sequence ID" value="ONIVA07G08960.1"/>
    <property type="gene ID" value="ONIVA07G08960"/>
</dbReference>
<dbReference type="Proteomes" id="UP000006591">
    <property type="component" value="Chromosome 7"/>
</dbReference>
<reference evidence="1" key="1">
    <citation type="submission" date="2015-04" db="UniProtKB">
        <authorList>
            <consortium name="EnsemblPlants"/>
        </authorList>
    </citation>
    <scope>IDENTIFICATION</scope>
    <source>
        <strain evidence="1">SL10</strain>
    </source>
</reference>
<organism evidence="1">
    <name type="scientific">Oryza nivara</name>
    <name type="common">Indian wild rice</name>
    <name type="synonym">Oryza sativa f. spontanea</name>
    <dbReference type="NCBI Taxonomy" id="4536"/>
    <lineage>
        <taxon>Eukaryota</taxon>
        <taxon>Viridiplantae</taxon>
        <taxon>Streptophyta</taxon>
        <taxon>Embryophyta</taxon>
        <taxon>Tracheophyta</taxon>
        <taxon>Spermatophyta</taxon>
        <taxon>Magnoliopsida</taxon>
        <taxon>Liliopsida</taxon>
        <taxon>Poales</taxon>
        <taxon>Poaceae</taxon>
        <taxon>BOP clade</taxon>
        <taxon>Oryzoideae</taxon>
        <taxon>Oryzeae</taxon>
        <taxon>Oryzinae</taxon>
        <taxon>Oryza</taxon>
    </lineage>
</organism>
<reference evidence="1" key="2">
    <citation type="submission" date="2018-04" db="EMBL/GenBank/DDBJ databases">
        <title>OnivRS2 (Oryza nivara Reference Sequence Version 2).</title>
        <authorList>
            <person name="Zhang J."/>
            <person name="Kudrna D."/>
            <person name="Lee S."/>
            <person name="Talag J."/>
            <person name="Rajasekar S."/>
            <person name="Welchert J."/>
            <person name="Hsing Y.-I."/>
            <person name="Wing R.A."/>
        </authorList>
    </citation>
    <scope>NUCLEOTIDE SEQUENCE [LARGE SCALE GENOMIC DNA]</scope>
    <source>
        <strain evidence="1">SL10</strain>
    </source>
</reference>
<name>A0A0E0HZ81_ORYNI</name>
<proteinExistence type="predicted"/>
<evidence type="ECO:0000313" key="2">
    <source>
        <dbReference type="Proteomes" id="UP000006591"/>
    </source>
</evidence>
<dbReference type="HOGENOM" id="CLU_1350807_0_0_1"/>
<protein>
    <submittedName>
        <fullName evidence="1">Uncharacterized protein</fullName>
    </submittedName>
</protein>